<dbReference type="Proteomes" id="UP000195729">
    <property type="component" value="Chromosome"/>
</dbReference>
<sequence>MEGRLYFCADQILRFKSDFDDATALPLLSILRTLPADDPWFLLRFFRHPVVIEQDTTLAAILIAVEAWQDLLTAVLDRDVAAYIQEIKKPAPSASSGPDWISVRRHSAVIRSYQYLQPGEEEDLIDYFSRELTPADDFDIETECSAFGIRFDSSQNWSLSENIHDIKNLPVVIDSRHSLEFLPQDGLLQKDVAGVDYGPHRYRLFSETELNFRELMEAIFISGLFYYSPAVAEHNTRQLQQLLAERDEYPDEEEERDAEPFDEEDSLLPEEFSIEIDEKAFDSLTEHSRQQTEEWQALKKRCRQYSGLPVRIGNIVPARPPEP</sequence>
<protein>
    <submittedName>
        <fullName evidence="2">Uncharacterized protein</fullName>
    </submittedName>
</protein>
<organism evidence="2 5">
    <name type="scientific">Tatumella citrea</name>
    <name type="common">Pantoea citrea</name>
    <dbReference type="NCBI Taxonomy" id="53336"/>
    <lineage>
        <taxon>Bacteria</taxon>
        <taxon>Pseudomonadati</taxon>
        <taxon>Pseudomonadota</taxon>
        <taxon>Gammaproteobacteria</taxon>
        <taxon>Enterobacterales</taxon>
        <taxon>Erwiniaceae</taxon>
        <taxon>Tatumella</taxon>
    </lineage>
</organism>
<dbReference type="EMBL" id="CP015579">
    <property type="protein sequence ID" value="ARU95993.1"/>
    <property type="molecule type" value="Genomic_DNA"/>
</dbReference>
<evidence type="ECO:0000313" key="5">
    <source>
        <dbReference type="Proteomes" id="UP000195814"/>
    </source>
</evidence>
<evidence type="ECO:0000313" key="3">
    <source>
        <dbReference type="EMBL" id="ARV00033.1"/>
    </source>
</evidence>
<evidence type="ECO:0000313" key="2">
    <source>
        <dbReference type="EMBL" id="ARU95993.1"/>
    </source>
</evidence>
<dbReference type="KEGG" id="tci:A7K98_01945"/>
<evidence type="ECO:0000256" key="1">
    <source>
        <dbReference type="SAM" id="MobiDB-lite"/>
    </source>
</evidence>
<evidence type="ECO:0000313" key="4">
    <source>
        <dbReference type="Proteomes" id="UP000195729"/>
    </source>
</evidence>
<feature type="region of interest" description="Disordered" evidence="1">
    <location>
        <begin position="247"/>
        <end position="269"/>
    </location>
</feature>
<feature type="compositionally biased region" description="Acidic residues" evidence="1">
    <location>
        <begin position="248"/>
        <end position="269"/>
    </location>
</feature>
<reference evidence="4 5" key="1">
    <citation type="submission" date="2016-05" db="EMBL/GenBank/DDBJ databases">
        <title>Complete genome sequence of two 2,5-diketo-D-glunonic acid producing strain Tatumella citrea.</title>
        <authorList>
            <person name="Duan C."/>
            <person name="Yang J."/>
            <person name="Yang S."/>
        </authorList>
    </citation>
    <scope>NUCLEOTIDE SEQUENCE [LARGE SCALE GENOMIC DNA]</scope>
    <source>
        <strain evidence="3 4">ATCC 39140</strain>
        <strain evidence="2 5">DSM 13699</strain>
    </source>
</reference>
<dbReference type="Proteomes" id="UP000195814">
    <property type="component" value="Chromosome"/>
</dbReference>
<dbReference type="EMBL" id="CP015581">
    <property type="protein sequence ID" value="ARV00033.1"/>
    <property type="molecule type" value="Genomic_DNA"/>
</dbReference>
<proteinExistence type="predicted"/>
<keyword evidence="4" id="KW-1185">Reference proteome</keyword>
<name>A0A1Y0LPV3_TATCI</name>
<accession>A0A1Y0LPV3</accession>
<gene>
    <name evidence="2" type="ORF">A7K98_01945</name>
    <name evidence="3" type="ORF">A7K99_01945</name>
</gene>
<dbReference type="AlphaFoldDB" id="A0A1Y0LPV3"/>